<evidence type="ECO:0000256" key="4">
    <source>
        <dbReference type="ARBA" id="ARBA00022679"/>
    </source>
</evidence>
<evidence type="ECO:0000256" key="3">
    <source>
        <dbReference type="ARBA" id="ARBA00019114"/>
    </source>
</evidence>
<dbReference type="EC" id="2.7.7.7" evidence="2"/>
<dbReference type="CDD" id="cd12113">
    <property type="entry name" value="PHP_PolIIIA_DnaE3"/>
    <property type="match status" value="1"/>
</dbReference>
<dbReference type="Pfam" id="PF17657">
    <property type="entry name" value="DNA_pol3_finger"/>
    <property type="match status" value="1"/>
</dbReference>
<dbReference type="NCBIfam" id="NF005298">
    <property type="entry name" value="PRK06826.1"/>
    <property type="match status" value="1"/>
</dbReference>
<evidence type="ECO:0000313" key="11">
    <source>
        <dbReference type="Proteomes" id="UP000722750"/>
    </source>
</evidence>
<dbReference type="InterPro" id="IPR029460">
    <property type="entry name" value="DNAPol_HHH"/>
</dbReference>
<evidence type="ECO:0000256" key="6">
    <source>
        <dbReference type="ARBA" id="ARBA00022705"/>
    </source>
</evidence>
<dbReference type="PANTHER" id="PTHR32294:SF0">
    <property type="entry name" value="DNA POLYMERASE III SUBUNIT ALPHA"/>
    <property type="match status" value="1"/>
</dbReference>
<dbReference type="Pfam" id="PF07733">
    <property type="entry name" value="DNA_pol3_alpha"/>
    <property type="match status" value="1"/>
</dbReference>
<accession>A0A941W2S9</accession>
<dbReference type="GO" id="GO:0003887">
    <property type="term" value="F:DNA-directed DNA polymerase activity"/>
    <property type="evidence" value="ECO:0007669"/>
    <property type="project" value="UniProtKB-KW"/>
</dbReference>
<feature type="domain" description="Polymerase/histidinol phosphatase N-terminal" evidence="9">
    <location>
        <begin position="6"/>
        <end position="73"/>
    </location>
</feature>
<keyword evidence="4" id="KW-0808">Transferase</keyword>
<dbReference type="NCBIfam" id="TIGR00594">
    <property type="entry name" value="polc"/>
    <property type="match status" value="1"/>
</dbReference>
<keyword evidence="5" id="KW-0548">Nucleotidyltransferase</keyword>
<dbReference type="GO" id="GO:0003676">
    <property type="term" value="F:nucleic acid binding"/>
    <property type="evidence" value="ECO:0007669"/>
    <property type="project" value="InterPro"/>
</dbReference>
<evidence type="ECO:0000256" key="7">
    <source>
        <dbReference type="ARBA" id="ARBA00022932"/>
    </source>
</evidence>
<dbReference type="InterPro" id="IPR003141">
    <property type="entry name" value="Pol/His_phosphatase_N"/>
</dbReference>
<reference evidence="10" key="1">
    <citation type="journal article" date="2021" name="ISME J.">
        <title>Fine-scale metabolic discontinuity in a stratified prokaryote microbiome of a Red Sea deep halocline.</title>
        <authorList>
            <person name="Michoud G."/>
            <person name="Ngugi D.K."/>
            <person name="Barozzi A."/>
            <person name="Merlino G."/>
            <person name="Calleja M.L."/>
            <person name="Delgado-Huertas A."/>
            <person name="Moran X.A.G."/>
            <person name="Daffonchio D."/>
        </authorList>
    </citation>
    <scope>NUCLEOTIDE SEQUENCE</scope>
    <source>
        <strain evidence="10">SuakinDeep_MAG55_1</strain>
    </source>
</reference>
<sequence length="1159" mass="131603">MKNDFVHLHVHSDFSLLDGACRINDLVDKSKALNMKSLALTDHGNMFGAIGFYEYARQNGIKPILGFESYVSQESRFTKEAGKDGKQRIYHLTLLAENNEGYRNLLKLASSAYLEGFYYKPRIDKELLNEHSKGIIALSGCMKSEINQNLLNNDYDKALNSAAQYKDIFGTDNFYLELQDNKIERQDELVNMAVRISQELGLKTVATNDIHYIDPDDYYAHDALLCINTGKLINDTKRMRMSTNEFYFKSQEEMQAVFKDMPEALMNTSLISDRCCVELDLDTMHLPRFHPKEDTICYKQGMTHKQLLRELCKHGALEIYKKLDDVINERLDHELSVIEETNFVDYFLIVWDFIDFARKEHIPAIARGSGAGSLVAYLLGITNIDPIKYDLLFERFLNSERLSMPDLDIDFCAEGRDKIIQYVRNRYGGDNNVAQIITFGTMKAKAVVRDVGRVMDIPLPVVNKVAKLIPPTLGITLEEALEQEPELQSMHKNEKQIQDLFNISSKLEGLRRHASTHAAGVVVSDEPLTNYIPLAKNKDIVITQYDGETLVEKIGLLKADFLGVRKFTVIDKARQLIKATTGKEIDVDKIPLDDKKTYELLSRGDVKGVFQVETSRGFRDLLIKLKPDKFEYILPLVALYRPGPLQSGMVDTFINCRHGKEEVSYLHPKLEPLLKETYGLMVYQEQVMRIANRLGGFTLNEADNLRKAMGKKKPEVMAKFKNQFIEGSVKNDIPKNIAKKIFELMEHFAGYGFNKSHSAAYAMVCYQTAYLKANYPTQYMAAQMTCEKQNNAKIVDYMHECNRMGIELLPPCVNESYSDFTIVSDKKVRFGLGAIKNVGEKAIESIIDARKSEGEFTSAFDFCERVDLRLVNKQVMESLIKSGCFDSLPGYRAQFFEGIDILLQIGAKSNKDRRMGQMNLFGAQDNTINSNSHQQLPETEKWSEKQLLKAEKEALGLYVSSHPLKRYKEAIEQYSDASIGDLPEKRDDAEVLIGGIIDSINRTITKKGKPIAYFTIEDLEGIAKCVIFEKKLKSLDNLLHPDEVVFIKGKVSFRDTEPSIRVTEIITPEDMEKIVEKKSPRNAIIRLEYSQVNDEILSRLKEILSANKGTSPVLIKFEIPGEKAVTIKTSDRFSVSLNENVLSEIKNLVGEDSLVSQSA</sequence>
<evidence type="ECO:0000256" key="2">
    <source>
        <dbReference type="ARBA" id="ARBA00012417"/>
    </source>
</evidence>
<dbReference type="AlphaFoldDB" id="A0A941W2S9"/>
<dbReference type="InterPro" id="IPR004805">
    <property type="entry name" value="DnaE2/DnaE/PolC"/>
</dbReference>
<dbReference type="PANTHER" id="PTHR32294">
    <property type="entry name" value="DNA POLYMERASE III SUBUNIT ALPHA"/>
    <property type="match status" value="1"/>
</dbReference>
<dbReference type="Pfam" id="PF14579">
    <property type="entry name" value="HHH_6"/>
    <property type="match status" value="1"/>
</dbReference>
<dbReference type="InterPro" id="IPR011708">
    <property type="entry name" value="DNA_pol3_alpha_NTPase_dom"/>
</dbReference>
<dbReference type="GO" id="GO:0005737">
    <property type="term" value="C:cytoplasm"/>
    <property type="evidence" value="ECO:0007669"/>
    <property type="project" value="UniProtKB-SubCell"/>
</dbReference>
<evidence type="ECO:0000256" key="5">
    <source>
        <dbReference type="ARBA" id="ARBA00022695"/>
    </source>
</evidence>
<evidence type="ECO:0000259" key="9">
    <source>
        <dbReference type="SMART" id="SM00481"/>
    </source>
</evidence>
<dbReference type="Gene3D" id="1.10.10.1600">
    <property type="entry name" value="Bacterial DNA polymerase III alpha subunit, thumb domain"/>
    <property type="match status" value="1"/>
</dbReference>
<evidence type="ECO:0000256" key="1">
    <source>
        <dbReference type="ARBA" id="ARBA00004496"/>
    </source>
</evidence>
<dbReference type="Proteomes" id="UP000722750">
    <property type="component" value="Unassembled WGS sequence"/>
</dbReference>
<dbReference type="Pfam" id="PF02811">
    <property type="entry name" value="PHP"/>
    <property type="match status" value="1"/>
</dbReference>
<comment type="subcellular location">
    <subcellularLocation>
        <location evidence="1">Cytoplasm</location>
    </subcellularLocation>
</comment>
<proteinExistence type="predicted"/>
<dbReference type="GO" id="GO:0006260">
    <property type="term" value="P:DNA replication"/>
    <property type="evidence" value="ECO:0007669"/>
    <property type="project" value="UniProtKB-KW"/>
</dbReference>
<protein>
    <recommendedName>
        <fullName evidence="3">DNA polymerase III subunit alpha</fullName>
        <ecNumber evidence="2">2.7.7.7</ecNumber>
    </recommendedName>
</protein>
<organism evidence="10 11">
    <name type="scientific">Candidatus Scalindua arabica</name>
    <dbReference type="NCBI Taxonomy" id="1127984"/>
    <lineage>
        <taxon>Bacteria</taxon>
        <taxon>Pseudomonadati</taxon>
        <taxon>Planctomycetota</taxon>
        <taxon>Candidatus Brocadiia</taxon>
        <taxon>Candidatus Brocadiales</taxon>
        <taxon>Candidatus Scalinduaceae</taxon>
        <taxon>Candidatus Scalindua</taxon>
    </lineage>
</organism>
<dbReference type="InterPro" id="IPR016195">
    <property type="entry name" value="Pol/histidinol_Pase-like"/>
</dbReference>
<dbReference type="EMBL" id="JAANXD010000042">
    <property type="protein sequence ID" value="MBS1257931.1"/>
    <property type="molecule type" value="Genomic_DNA"/>
</dbReference>
<dbReference type="CDD" id="cd04485">
    <property type="entry name" value="DnaE_OBF"/>
    <property type="match status" value="1"/>
</dbReference>
<keyword evidence="6" id="KW-0235">DNA replication</keyword>
<keyword evidence="7" id="KW-0239">DNA-directed DNA polymerase</keyword>
<dbReference type="InterPro" id="IPR004013">
    <property type="entry name" value="PHP_dom"/>
</dbReference>
<gene>
    <name evidence="10" type="ORF">MAG551_00984</name>
</gene>
<dbReference type="InterPro" id="IPR004365">
    <property type="entry name" value="NA-bd_OB_tRNA"/>
</dbReference>
<dbReference type="InterPro" id="IPR041931">
    <property type="entry name" value="DNA_pol3_alpha_thumb_dom"/>
</dbReference>
<dbReference type="Gene3D" id="1.10.150.870">
    <property type="match status" value="1"/>
</dbReference>
<dbReference type="InterPro" id="IPR040982">
    <property type="entry name" value="DNA_pol3_finger"/>
</dbReference>
<evidence type="ECO:0000256" key="8">
    <source>
        <dbReference type="ARBA" id="ARBA00049244"/>
    </source>
</evidence>
<comment type="catalytic activity">
    <reaction evidence="8">
        <text>DNA(n) + a 2'-deoxyribonucleoside 5'-triphosphate = DNA(n+1) + diphosphate</text>
        <dbReference type="Rhea" id="RHEA:22508"/>
        <dbReference type="Rhea" id="RHEA-COMP:17339"/>
        <dbReference type="Rhea" id="RHEA-COMP:17340"/>
        <dbReference type="ChEBI" id="CHEBI:33019"/>
        <dbReference type="ChEBI" id="CHEBI:61560"/>
        <dbReference type="ChEBI" id="CHEBI:173112"/>
        <dbReference type="EC" id="2.7.7.7"/>
    </reaction>
</comment>
<dbReference type="GO" id="GO:0008408">
    <property type="term" value="F:3'-5' exonuclease activity"/>
    <property type="evidence" value="ECO:0007669"/>
    <property type="project" value="InterPro"/>
</dbReference>
<comment type="caution">
    <text evidence="10">The sequence shown here is derived from an EMBL/GenBank/DDBJ whole genome shotgun (WGS) entry which is preliminary data.</text>
</comment>
<dbReference type="NCBIfam" id="NF004226">
    <property type="entry name" value="PRK05673.1"/>
    <property type="match status" value="1"/>
</dbReference>
<name>A0A941W2S9_9BACT</name>
<dbReference type="Gene3D" id="3.20.20.140">
    <property type="entry name" value="Metal-dependent hydrolases"/>
    <property type="match status" value="1"/>
</dbReference>
<dbReference type="Pfam" id="PF01336">
    <property type="entry name" value="tRNA_anti-codon"/>
    <property type="match status" value="1"/>
</dbReference>
<dbReference type="SMART" id="SM00481">
    <property type="entry name" value="POLIIIAc"/>
    <property type="match status" value="1"/>
</dbReference>
<dbReference type="SUPFAM" id="SSF89550">
    <property type="entry name" value="PHP domain-like"/>
    <property type="match status" value="1"/>
</dbReference>
<evidence type="ECO:0000313" key="10">
    <source>
        <dbReference type="EMBL" id="MBS1257931.1"/>
    </source>
</evidence>